<dbReference type="InterPro" id="IPR017896">
    <property type="entry name" value="4Fe4S_Fe-S-bd"/>
</dbReference>
<dbReference type="PROSITE" id="PS51085">
    <property type="entry name" value="2FE2S_FER_2"/>
    <property type="match status" value="1"/>
</dbReference>
<dbReference type="PROSITE" id="PS00198">
    <property type="entry name" value="4FE4S_FER_1"/>
    <property type="match status" value="1"/>
</dbReference>
<keyword evidence="3" id="KW-0677">Repeat</keyword>
<dbReference type="SUPFAM" id="SSF54862">
    <property type="entry name" value="4Fe-4S ferredoxins"/>
    <property type="match status" value="1"/>
</dbReference>
<evidence type="ECO:0000256" key="4">
    <source>
        <dbReference type="ARBA" id="ARBA00023004"/>
    </source>
</evidence>
<dbReference type="EMBL" id="LJNI01000037">
    <property type="protein sequence ID" value="KPJ73272.1"/>
    <property type="molecule type" value="Genomic_DNA"/>
</dbReference>
<gene>
    <name evidence="8" type="ORF">AMJ52_03945</name>
</gene>
<dbReference type="SUPFAM" id="SSF54292">
    <property type="entry name" value="2Fe-2S ferredoxin-like"/>
    <property type="match status" value="1"/>
</dbReference>
<evidence type="ECO:0000313" key="8">
    <source>
        <dbReference type="EMBL" id="KPJ73272.1"/>
    </source>
</evidence>
<evidence type="ECO:0000256" key="1">
    <source>
        <dbReference type="ARBA" id="ARBA00022485"/>
    </source>
</evidence>
<reference evidence="8 9" key="1">
    <citation type="journal article" date="2015" name="Microbiome">
        <title>Genomic resolution of linkages in carbon, nitrogen, and sulfur cycling among widespread estuary sediment bacteria.</title>
        <authorList>
            <person name="Baker B.J."/>
            <person name="Lazar C.S."/>
            <person name="Teske A.P."/>
            <person name="Dick G.J."/>
        </authorList>
    </citation>
    <scope>NUCLEOTIDE SEQUENCE [LARGE SCALE GENOMIC DNA]</scope>
    <source>
        <strain evidence="8">DG_78</strain>
    </source>
</reference>
<evidence type="ECO:0000259" key="6">
    <source>
        <dbReference type="PROSITE" id="PS51085"/>
    </source>
</evidence>
<comment type="caution">
    <text evidence="8">The sequence shown here is derived from an EMBL/GenBank/DDBJ whole genome shotgun (WGS) entry which is preliminary data.</text>
</comment>
<feature type="domain" description="4Fe-4S ferredoxin-type" evidence="7">
    <location>
        <begin position="114"/>
        <end position="147"/>
    </location>
</feature>
<dbReference type="InterPro" id="IPR017900">
    <property type="entry name" value="4Fe4S_Fe_S_CS"/>
</dbReference>
<keyword evidence="2" id="KW-0479">Metal-binding</keyword>
<name>A0A0S7YET4_UNCT6</name>
<feature type="domain" description="4Fe-4S ferredoxin-type" evidence="7">
    <location>
        <begin position="155"/>
        <end position="184"/>
    </location>
</feature>
<dbReference type="GO" id="GO:0046872">
    <property type="term" value="F:metal ion binding"/>
    <property type="evidence" value="ECO:0007669"/>
    <property type="project" value="UniProtKB-KW"/>
</dbReference>
<dbReference type="InterPro" id="IPR036010">
    <property type="entry name" value="2Fe-2S_ferredoxin-like_sf"/>
</dbReference>
<accession>A0A0S7YET4</accession>
<dbReference type="FunFam" id="3.30.70.20:FF:000035">
    <property type="entry name" value="Iron hydrogenase 1"/>
    <property type="match status" value="1"/>
</dbReference>
<proteinExistence type="predicted"/>
<evidence type="ECO:0000256" key="5">
    <source>
        <dbReference type="ARBA" id="ARBA00023014"/>
    </source>
</evidence>
<protein>
    <recommendedName>
        <fullName evidence="10">(2Fe-2S)-binding protein</fullName>
    </recommendedName>
</protein>
<evidence type="ECO:0000313" key="9">
    <source>
        <dbReference type="Proteomes" id="UP000051012"/>
    </source>
</evidence>
<evidence type="ECO:0000256" key="3">
    <source>
        <dbReference type="ARBA" id="ARBA00022737"/>
    </source>
</evidence>
<evidence type="ECO:0000259" key="7">
    <source>
        <dbReference type="PROSITE" id="PS51379"/>
    </source>
</evidence>
<dbReference type="Gene3D" id="3.10.20.740">
    <property type="match status" value="1"/>
</dbReference>
<keyword evidence="4" id="KW-0408">Iron</keyword>
<dbReference type="AlphaFoldDB" id="A0A0S7YET4"/>
<feature type="domain" description="2Fe-2S ferredoxin-type" evidence="6">
    <location>
        <begin position="1"/>
        <end position="80"/>
    </location>
</feature>
<dbReference type="InterPro" id="IPR001041">
    <property type="entry name" value="2Fe-2S_ferredoxin-type"/>
</dbReference>
<keyword evidence="5" id="KW-0411">Iron-sulfur</keyword>
<evidence type="ECO:0000256" key="2">
    <source>
        <dbReference type="ARBA" id="ARBA00022723"/>
    </source>
</evidence>
<dbReference type="Proteomes" id="UP000051012">
    <property type="component" value="Unassembled WGS sequence"/>
</dbReference>
<evidence type="ECO:0008006" key="10">
    <source>
        <dbReference type="Google" id="ProtNLM"/>
    </source>
</evidence>
<dbReference type="Pfam" id="PF13510">
    <property type="entry name" value="Fer2_4"/>
    <property type="match status" value="1"/>
</dbReference>
<dbReference type="CDD" id="cd00207">
    <property type="entry name" value="fer2"/>
    <property type="match status" value="1"/>
</dbReference>
<dbReference type="Pfam" id="PF12838">
    <property type="entry name" value="Fer4_7"/>
    <property type="match status" value="1"/>
</dbReference>
<dbReference type="PROSITE" id="PS51379">
    <property type="entry name" value="4FE4S_FER_2"/>
    <property type="match status" value="2"/>
</dbReference>
<sequence length="230" mass="25420">MITFTLNGLEVQVQDGSTILEACKFYGIEIPTLCFDEGLQPYGGCRLCLVEIGKGEHAKLVSSCTYPVEEGLIVRTNTKRVISARKMMIELLLSICPSSKTIQDLASKLNVKQVRFKVRHDDCVLCGLCVRMCKEQMQSGAIGFVERGYKKKIMTPFNIKSEVCRLCGGCIYICPACQLRCQGPDAPTDVCSGCLSLEPTCIETHDDYQCWMGTTGDCGTCEGRPDQKKK</sequence>
<organism evidence="8 9">
    <name type="scientific">candidate division TA06 bacterium DG_78</name>
    <dbReference type="NCBI Taxonomy" id="1703772"/>
    <lineage>
        <taxon>Bacteria</taxon>
        <taxon>Bacteria division TA06</taxon>
    </lineage>
</organism>
<dbReference type="GO" id="GO:0051539">
    <property type="term" value="F:4 iron, 4 sulfur cluster binding"/>
    <property type="evidence" value="ECO:0007669"/>
    <property type="project" value="UniProtKB-KW"/>
</dbReference>
<keyword evidence="1" id="KW-0004">4Fe-4S</keyword>